<dbReference type="SMART" id="SM00212">
    <property type="entry name" value="UBCc"/>
    <property type="match status" value="1"/>
</dbReference>
<dbReference type="AlphaFoldDB" id="A0A6C0E5Y4"/>
<keyword evidence="2" id="KW-0963">Cytoplasm</keyword>
<protein>
    <recommendedName>
        <fullName evidence="8">Ubiquitin-conjugating enzyme E2 Z</fullName>
    </recommendedName>
    <alternativeName>
        <fullName evidence="9">E2 ubiquitin-conjugating enzyme Z</fullName>
    </alternativeName>
    <alternativeName>
        <fullName evidence="11">Ubiquitin carrier protein Z</fullName>
    </alternativeName>
    <alternativeName>
        <fullName evidence="10">Ubiquitin-protein ligase Z</fullName>
    </alternativeName>
</protein>
<keyword evidence="4" id="KW-0053">Apoptosis</keyword>
<accession>A0A6C0E5Y4</accession>
<dbReference type="Pfam" id="PF00179">
    <property type="entry name" value="UQ_con"/>
    <property type="match status" value="1"/>
</dbReference>
<dbReference type="PROSITE" id="PS50127">
    <property type="entry name" value="UBC_2"/>
    <property type="match status" value="1"/>
</dbReference>
<evidence type="ECO:0000256" key="9">
    <source>
        <dbReference type="ARBA" id="ARBA00041798"/>
    </source>
</evidence>
<evidence type="ECO:0000256" key="3">
    <source>
        <dbReference type="ARBA" id="ARBA00022679"/>
    </source>
</evidence>
<evidence type="ECO:0000256" key="11">
    <source>
        <dbReference type="ARBA" id="ARBA00042401"/>
    </source>
</evidence>
<keyword evidence="5" id="KW-0547">Nucleotide-binding</keyword>
<feature type="domain" description="UBC core" evidence="12">
    <location>
        <begin position="3"/>
        <end position="162"/>
    </location>
</feature>
<keyword evidence="7" id="KW-0067">ATP-binding</keyword>
<evidence type="ECO:0000256" key="7">
    <source>
        <dbReference type="ARBA" id="ARBA00022840"/>
    </source>
</evidence>
<evidence type="ECO:0000256" key="8">
    <source>
        <dbReference type="ARBA" id="ARBA00039894"/>
    </source>
</evidence>
<evidence type="ECO:0000256" key="2">
    <source>
        <dbReference type="ARBA" id="ARBA00022490"/>
    </source>
</evidence>
<comment type="subcellular location">
    <subcellularLocation>
        <location evidence="1">Cytoplasm</location>
    </subcellularLocation>
</comment>
<dbReference type="InterPro" id="IPR016135">
    <property type="entry name" value="UBQ-conjugating_enzyme/RWD"/>
</dbReference>
<dbReference type="GO" id="GO:0016740">
    <property type="term" value="F:transferase activity"/>
    <property type="evidence" value="ECO:0007669"/>
    <property type="project" value="UniProtKB-KW"/>
</dbReference>
<dbReference type="Gene3D" id="3.10.110.10">
    <property type="entry name" value="Ubiquitin Conjugating Enzyme"/>
    <property type="match status" value="1"/>
</dbReference>
<evidence type="ECO:0000256" key="6">
    <source>
        <dbReference type="ARBA" id="ARBA00022786"/>
    </source>
</evidence>
<evidence type="ECO:0000256" key="1">
    <source>
        <dbReference type="ARBA" id="ARBA00004496"/>
    </source>
</evidence>
<organism evidence="13">
    <name type="scientific">viral metagenome</name>
    <dbReference type="NCBI Taxonomy" id="1070528"/>
    <lineage>
        <taxon>unclassified sequences</taxon>
        <taxon>metagenomes</taxon>
        <taxon>organismal metagenomes</taxon>
    </lineage>
</organism>
<name>A0A6C0E5Y4_9ZZZZ</name>
<evidence type="ECO:0000256" key="5">
    <source>
        <dbReference type="ARBA" id="ARBA00022741"/>
    </source>
</evidence>
<dbReference type="PANTHER" id="PTHR46116:SF26">
    <property type="entry name" value="UBIQUITIN-CONJUGATING ENZYME E2 Z"/>
    <property type="match status" value="1"/>
</dbReference>
<evidence type="ECO:0000256" key="10">
    <source>
        <dbReference type="ARBA" id="ARBA00042316"/>
    </source>
</evidence>
<reference evidence="13" key="1">
    <citation type="journal article" date="2020" name="Nature">
        <title>Giant virus diversity and host interactions through global metagenomics.</title>
        <authorList>
            <person name="Schulz F."/>
            <person name="Roux S."/>
            <person name="Paez-Espino D."/>
            <person name="Jungbluth S."/>
            <person name="Walsh D.A."/>
            <person name="Denef V.J."/>
            <person name="McMahon K.D."/>
            <person name="Konstantinidis K.T."/>
            <person name="Eloe-Fadrosh E.A."/>
            <person name="Kyrpides N.C."/>
            <person name="Woyke T."/>
        </authorList>
    </citation>
    <scope>NUCLEOTIDE SEQUENCE</scope>
    <source>
        <strain evidence="13">GVMAG-M-3300023179-150</strain>
    </source>
</reference>
<dbReference type="GO" id="GO:0005524">
    <property type="term" value="F:ATP binding"/>
    <property type="evidence" value="ECO:0007669"/>
    <property type="project" value="UniProtKB-KW"/>
</dbReference>
<dbReference type="GO" id="GO:0043066">
    <property type="term" value="P:negative regulation of apoptotic process"/>
    <property type="evidence" value="ECO:0007669"/>
    <property type="project" value="TreeGrafter"/>
</dbReference>
<dbReference type="GO" id="GO:0005634">
    <property type="term" value="C:nucleus"/>
    <property type="evidence" value="ECO:0007669"/>
    <property type="project" value="TreeGrafter"/>
</dbReference>
<sequence>MLQFKNRLFLDIKNYEMEKDNLNKEGIYINYSPENIRDISIMIVGPSDTPYQNGFYFFDMTIPTNYPLSPPEVRFTTSGDRIRFHPNFYVEGFVCLSILNTWGKEEWCPSLNIVSIAKTIQSVMNSNPITNEPDYENEVGHLSQNYIKIIRYYNFKTAICDVLENCPIRYTHFLPIIKKLFLEKYESYMENIKKYVEDHDKLIICQTYSLSVKINYTSLLERIEKLKSKLN</sequence>
<keyword evidence="6" id="KW-0833">Ubl conjugation pathway</keyword>
<dbReference type="GO" id="GO:0006915">
    <property type="term" value="P:apoptotic process"/>
    <property type="evidence" value="ECO:0007669"/>
    <property type="project" value="UniProtKB-KW"/>
</dbReference>
<keyword evidence="3" id="KW-0808">Transferase</keyword>
<dbReference type="GO" id="GO:0005737">
    <property type="term" value="C:cytoplasm"/>
    <property type="evidence" value="ECO:0007669"/>
    <property type="project" value="UniProtKB-SubCell"/>
</dbReference>
<dbReference type="InterPro" id="IPR000608">
    <property type="entry name" value="UBC"/>
</dbReference>
<dbReference type="SUPFAM" id="SSF54495">
    <property type="entry name" value="UBC-like"/>
    <property type="match status" value="1"/>
</dbReference>
<evidence type="ECO:0000259" key="12">
    <source>
        <dbReference type="PROSITE" id="PS50127"/>
    </source>
</evidence>
<dbReference type="PANTHER" id="PTHR46116">
    <property type="entry name" value="(E3-INDEPENDENT) E2 UBIQUITIN-CONJUGATING ENZYME"/>
    <property type="match status" value="1"/>
</dbReference>
<dbReference type="GO" id="GO:0004869">
    <property type="term" value="F:cysteine-type endopeptidase inhibitor activity"/>
    <property type="evidence" value="ECO:0007669"/>
    <property type="project" value="TreeGrafter"/>
</dbReference>
<dbReference type="EMBL" id="MN739746">
    <property type="protein sequence ID" value="QHT24587.1"/>
    <property type="molecule type" value="Genomic_DNA"/>
</dbReference>
<evidence type="ECO:0000256" key="4">
    <source>
        <dbReference type="ARBA" id="ARBA00022703"/>
    </source>
</evidence>
<proteinExistence type="predicted"/>
<evidence type="ECO:0000313" key="13">
    <source>
        <dbReference type="EMBL" id="QHT24587.1"/>
    </source>
</evidence>